<dbReference type="STRING" id="233412.HD_0184"/>
<proteinExistence type="predicted"/>
<organism evidence="1 2">
    <name type="scientific">Haemophilus ducreyi (strain 35000HP / ATCC 700724)</name>
    <dbReference type="NCBI Taxonomy" id="233412"/>
    <lineage>
        <taxon>Bacteria</taxon>
        <taxon>Pseudomonadati</taxon>
        <taxon>Pseudomonadota</taxon>
        <taxon>Gammaproteobacteria</taxon>
        <taxon>Pasteurellales</taxon>
        <taxon>Pasteurellaceae</taxon>
        <taxon>Haemophilus</taxon>
    </lineage>
</organism>
<evidence type="ECO:0000313" key="2">
    <source>
        <dbReference type="Proteomes" id="UP000001022"/>
    </source>
</evidence>
<keyword evidence="2" id="KW-1185">Reference proteome</keyword>
<sequence>MVIKLMIFKAKASALLIGLISMSAVLSSLFLAKEKFIQQEKLSNYDCKRYLEHKFAITNRLNLPTSLDENKICQTEKRQNIVYKIGNMVYQFACQKKDLFLGNKPTRKKYIAFTQLSDVLDLNQPAIALNYIDSLSELPISSEQEPKIVIVNKPIDDSLFRDFYGIVITNYHFDIKGNNKIYGVLYSSVDNQRKERNLVYKKSVIEALAAKYSSWNVLPSSRNFLHSE</sequence>
<protein>
    <submittedName>
        <fullName evidence="1">Uncharacterized protein</fullName>
    </submittedName>
</protein>
<dbReference type="eggNOG" id="ENOG5032J6S">
    <property type="taxonomic scope" value="Bacteria"/>
</dbReference>
<gene>
    <name evidence="1" type="ordered locus">HD_0184</name>
</gene>
<dbReference type="EMBL" id="AE017143">
    <property type="protein sequence ID" value="AAP95177.1"/>
    <property type="molecule type" value="Genomic_DNA"/>
</dbReference>
<dbReference type="OrthoDB" id="5676052at2"/>
<reference evidence="2" key="1">
    <citation type="submission" date="2003-06" db="EMBL/GenBank/DDBJ databases">
        <title>The complete genome sequence of Haemophilus ducreyi.</title>
        <authorList>
            <person name="Munson R.S. Jr."/>
            <person name="Ray W.C."/>
            <person name="Mahairas G."/>
            <person name="Sabo P."/>
            <person name="Mungur R."/>
            <person name="Johnson L."/>
            <person name="Nguyen D."/>
            <person name="Wang J."/>
            <person name="Forst C."/>
            <person name="Hood L."/>
        </authorList>
    </citation>
    <scope>NUCLEOTIDE SEQUENCE [LARGE SCALE GENOMIC DNA]</scope>
    <source>
        <strain evidence="2">35000HP / ATCC 700724</strain>
    </source>
</reference>
<name>Q7VPA6_HAEDU</name>
<evidence type="ECO:0000313" key="1">
    <source>
        <dbReference type="EMBL" id="AAP95177.1"/>
    </source>
</evidence>
<dbReference type="Proteomes" id="UP000001022">
    <property type="component" value="Chromosome"/>
</dbReference>
<dbReference type="AlphaFoldDB" id="Q7VPA6"/>
<accession>Q7VPA6</accession>
<dbReference type="KEGG" id="hdu:HD_0184"/>
<dbReference type="HOGENOM" id="CLU_109760_0_0_6"/>